<sequence>MKKFLFLAILISLKSYSQHNRFSGTWSNENCKNCKKEYIFTITIAQSNYAIYGTAEVTSEHKELNSGILEVSGHVYPLGDRAVIKLKDKDGISSSAVLITNEGVLQFTKRGGGDLVPKEIILNKLYE</sequence>
<name>A0A344LYT9_9FLAO</name>
<accession>A0A344LYT9</accession>
<proteinExistence type="predicted"/>
<dbReference type="OrthoDB" id="1374296at2"/>
<protein>
    <recommendedName>
        <fullName evidence="3">NlpE N-terminal domain-containing protein</fullName>
    </recommendedName>
</protein>
<keyword evidence="2" id="KW-1185">Reference proteome</keyword>
<gene>
    <name evidence="1" type="ORF">HYN86_15005</name>
</gene>
<dbReference type="EMBL" id="CP030261">
    <property type="protein sequence ID" value="AXB59081.1"/>
    <property type="molecule type" value="Genomic_DNA"/>
</dbReference>
<dbReference type="RefSeq" id="WP_113679962.1">
    <property type="nucleotide sequence ID" value="NZ_CP030261.1"/>
</dbReference>
<evidence type="ECO:0000313" key="1">
    <source>
        <dbReference type="EMBL" id="AXB59081.1"/>
    </source>
</evidence>
<dbReference type="KEGG" id="ffl:HYN86_15005"/>
<reference evidence="1 2" key="1">
    <citation type="submission" date="2018-06" db="EMBL/GenBank/DDBJ databases">
        <title>Genome sequencing of Flavobacterium.</title>
        <authorList>
            <person name="Baek M.-G."/>
            <person name="Yi H."/>
        </authorList>
    </citation>
    <scope>NUCLEOTIDE SEQUENCE [LARGE SCALE GENOMIC DNA]</scope>
    <source>
        <strain evidence="1 2">HYN0086</strain>
    </source>
</reference>
<dbReference type="AlphaFoldDB" id="A0A344LYT9"/>
<evidence type="ECO:0008006" key="3">
    <source>
        <dbReference type="Google" id="ProtNLM"/>
    </source>
</evidence>
<dbReference type="Proteomes" id="UP000251561">
    <property type="component" value="Chromosome"/>
</dbReference>
<organism evidence="1 2">
    <name type="scientific">Flavobacterium fluviale</name>
    <dbReference type="NCBI Taxonomy" id="2249356"/>
    <lineage>
        <taxon>Bacteria</taxon>
        <taxon>Pseudomonadati</taxon>
        <taxon>Bacteroidota</taxon>
        <taxon>Flavobacteriia</taxon>
        <taxon>Flavobacteriales</taxon>
        <taxon>Flavobacteriaceae</taxon>
        <taxon>Flavobacterium</taxon>
    </lineage>
</organism>
<evidence type="ECO:0000313" key="2">
    <source>
        <dbReference type="Proteomes" id="UP000251561"/>
    </source>
</evidence>